<dbReference type="GO" id="GO:0016887">
    <property type="term" value="F:ATP hydrolysis activity"/>
    <property type="evidence" value="ECO:0007669"/>
    <property type="project" value="InterPro"/>
</dbReference>
<dbReference type="PROSITE" id="PS00211">
    <property type="entry name" value="ABC_TRANSPORTER_1"/>
    <property type="match status" value="1"/>
</dbReference>
<dbReference type="InterPro" id="IPR050763">
    <property type="entry name" value="ABC_transporter_ATP-binding"/>
</dbReference>
<dbReference type="SUPFAM" id="SSF52540">
    <property type="entry name" value="P-loop containing nucleoside triphosphate hydrolases"/>
    <property type="match status" value="1"/>
</dbReference>
<dbReference type="Pfam" id="PF00005">
    <property type="entry name" value="ABC_tran"/>
    <property type="match status" value="1"/>
</dbReference>
<evidence type="ECO:0000256" key="2">
    <source>
        <dbReference type="ARBA" id="ARBA00022741"/>
    </source>
</evidence>
<name>T0ZD98_9ZZZZ</name>
<dbReference type="PANTHER" id="PTHR42711">
    <property type="entry name" value="ABC TRANSPORTER ATP-BINDING PROTEIN"/>
    <property type="match status" value="1"/>
</dbReference>
<dbReference type="AlphaFoldDB" id="T0ZD98"/>
<keyword evidence="3" id="KW-0067">ATP-binding</keyword>
<dbReference type="PANTHER" id="PTHR42711:SF18">
    <property type="entry name" value="ABC TRANSPORTER, ATP-BINDING PROTEIN"/>
    <property type="match status" value="1"/>
</dbReference>
<organism evidence="5">
    <name type="scientific">mine drainage metagenome</name>
    <dbReference type="NCBI Taxonomy" id="410659"/>
    <lineage>
        <taxon>unclassified sequences</taxon>
        <taxon>metagenomes</taxon>
        <taxon>ecological metagenomes</taxon>
    </lineage>
</organism>
<dbReference type="EMBL" id="AUZY01013068">
    <property type="protein sequence ID" value="EQD26779.1"/>
    <property type="molecule type" value="Genomic_DNA"/>
</dbReference>
<keyword evidence="1" id="KW-0813">Transport</keyword>
<evidence type="ECO:0000313" key="5">
    <source>
        <dbReference type="EMBL" id="EQD26779.1"/>
    </source>
</evidence>
<accession>T0ZD98</accession>
<dbReference type="PROSITE" id="PS50893">
    <property type="entry name" value="ABC_TRANSPORTER_2"/>
    <property type="match status" value="1"/>
</dbReference>
<feature type="domain" description="ABC transporter" evidence="4">
    <location>
        <begin position="21"/>
        <end position="251"/>
    </location>
</feature>
<proteinExistence type="predicted"/>
<dbReference type="InterPro" id="IPR003439">
    <property type="entry name" value="ABC_transporter-like_ATP-bd"/>
</dbReference>
<sequence>MPAPTRCVVEGTATGVDDAVVATTDLGYAYTPLRFAIRHLTLEIHRGEIFGLLGRNGAGKTTTVRVLSTLVAPSEGTGTLFGKEFRRCGRAERNRTGVILQSESYDTVSVYRNLLLYGFLRGVPRETSKARAEELLTLFELADVRDQTPWTISGGQRRRFQVARELMHDMELLFLDEATVGVDAITRNRILEYLQGRARNGLAIMFTTHILSEADRICDRIGVIHDGRLLRVASPADVRKAHSGTRTVEIEFGRAPSEAERNDLAARLAKRGVSFQTMEEKDVRFVFATEGPETLLAEVARWSADAGVAMSRVGMRESTLEDAFIALVSTSRPGTGPADSGAA</sequence>
<protein>
    <submittedName>
        <fullName evidence="5">Daunorubicin resistance ABC transporter ATPase subunit</fullName>
    </submittedName>
</protein>
<keyword evidence="2" id="KW-0547">Nucleotide-binding</keyword>
<reference evidence="5" key="1">
    <citation type="submission" date="2013-08" db="EMBL/GenBank/DDBJ databases">
        <authorList>
            <person name="Mendez C."/>
            <person name="Richter M."/>
            <person name="Ferrer M."/>
            <person name="Sanchez J."/>
        </authorList>
    </citation>
    <scope>NUCLEOTIDE SEQUENCE</scope>
</reference>
<gene>
    <name evidence="5" type="ORF">B1B_19459</name>
</gene>
<evidence type="ECO:0000259" key="4">
    <source>
        <dbReference type="PROSITE" id="PS50893"/>
    </source>
</evidence>
<reference evidence="5" key="2">
    <citation type="journal article" date="2014" name="ISME J.">
        <title>Microbial stratification in low pH oxic and suboxic macroscopic growths along an acid mine drainage.</title>
        <authorList>
            <person name="Mendez-Garcia C."/>
            <person name="Mesa V."/>
            <person name="Sprenger R.R."/>
            <person name="Richter M."/>
            <person name="Diez M.S."/>
            <person name="Solano J."/>
            <person name="Bargiela R."/>
            <person name="Golyshina O.V."/>
            <person name="Manteca A."/>
            <person name="Ramos J.L."/>
            <person name="Gallego J.R."/>
            <person name="Llorente I."/>
            <person name="Martins Dos Santos V.A."/>
            <person name="Jensen O.N."/>
            <person name="Pelaez A.I."/>
            <person name="Sanchez J."/>
            <person name="Ferrer M."/>
        </authorList>
    </citation>
    <scope>NUCLEOTIDE SEQUENCE</scope>
</reference>
<evidence type="ECO:0000256" key="3">
    <source>
        <dbReference type="ARBA" id="ARBA00022840"/>
    </source>
</evidence>
<dbReference type="InterPro" id="IPR003593">
    <property type="entry name" value="AAA+_ATPase"/>
</dbReference>
<dbReference type="Gene3D" id="3.40.50.300">
    <property type="entry name" value="P-loop containing nucleotide triphosphate hydrolases"/>
    <property type="match status" value="1"/>
</dbReference>
<evidence type="ECO:0000256" key="1">
    <source>
        <dbReference type="ARBA" id="ARBA00022448"/>
    </source>
</evidence>
<comment type="caution">
    <text evidence="5">The sequence shown here is derived from an EMBL/GenBank/DDBJ whole genome shotgun (WGS) entry which is preliminary data.</text>
</comment>
<dbReference type="GO" id="GO:0005524">
    <property type="term" value="F:ATP binding"/>
    <property type="evidence" value="ECO:0007669"/>
    <property type="project" value="UniProtKB-KW"/>
</dbReference>
<dbReference type="InterPro" id="IPR027417">
    <property type="entry name" value="P-loop_NTPase"/>
</dbReference>
<dbReference type="InterPro" id="IPR017871">
    <property type="entry name" value="ABC_transporter-like_CS"/>
</dbReference>
<dbReference type="SMART" id="SM00382">
    <property type="entry name" value="AAA"/>
    <property type="match status" value="1"/>
</dbReference>